<protein>
    <submittedName>
        <fullName evidence="2">Uncharacterized protein</fullName>
    </submittedName>
</protein>
<evidence type="ECO:0000313" key="3">
    <source>
        <dbReference type="Proteomes" id="UP000295518"/>
    </source>
</evidence>
<evidence type="ECO:0000313" key="2">
    <source>
        <dbReference type="EMBL" id="TDO19788.1"/>
    </source>
</evidence>
<dbReference type="AlphaFoldDB" id="A0A4R6IDY1"/>
<keyword evidence="1" id="KW-0472">Membrane</keyword>
<accession>A0A4R6IDY1</accession>
<dbReference type="NCBIfam" id="NF045999">
    <property type="entry name" value="MAG1140_fam"/>
    <property type="match status" value="1"/>
</dbReference>
<name>A0A4R6IDY1_9MOLU</name>
<keyword evidence="1" id="KW-1133">Transmembrane helix</keyword>
<dbReference type="RefSeq" id="WP_094254750.1">
    <property type="nucleotide sequence ID" value="NZ_NNCE01000005.1"/>
</dbReference>
<evidence type="ECO:0000256" key="1">
    <source>
        <dbReference type="SAM" id="Phobius"/>
    </source>
</evidence>
<keyword evidence="3" id="KW-1185">Reference proteome</keyword>
<dbReference type="Proteomes" id="UP000295518">
    <property type="component" value="Unassembled WGS sequence"/>
</dbReference>
<organism evidence="2 3">
    <name type="scientific">Mycoplasma testudineum</name>
    <dbReference type="NCBI Taxonomy" id="244584"/>
    <lineage>
        <taxon>Bacteria</taxon>
        <taxon>Bacillati</taxon>
        <taxon>Mycoplasmatota</taxon>
        <taxon>Mollicutes</taxon>
        <taxon>Mycoplasmataceae</taxon>
        <taxon>Mycoplasma</taxon>
    </lineage>
</organism>
<proteinExistence type="predicted"/>
<gene>
    <name evidence="2" type="ORF">EI74_0592</name>
</gene>
<reference evidence="2 3" key="1">
    <citation type="submission" date="2019-03" db="EMBL/GenBank/DDBJ databases">
        <title>Genomic Encyclopedia of Archaeal and Bacterial Type Strains, Phase II (KMG-II): from individual species to whole genera.</title>
        <authorList>
            <person name="Goeker M."/>
        </authorList>
    </citation>
    <scope>NUCLEOTIDE SEQUENCE [LARGE SCALE GENOMIC DNA]</scope>
    <source>
        <strain evidence="2 3">ATCC 700618</strain>
    </source>
</reference>
<sequence>MKKLVKPSGIFILLSIIFFTISGAGIYFLSNQTISTRIQTNLEVDKNNTQKLIANSDLAYKLSENQIIYVHINSEVNEYKIKKIKFTEMNKFEIDIESFKSSTPLLPNSLIAVSLELDFKKIYELFVK</sequence>
<comment type="caution">
    <text evidence="2">The sequence shown here is derived from an EMBL/GenBank/DDBJ whole genome shotgun (WGS) entry which is preliminary data.</text>
</comment>
<feature type="transmembrane region" description="Helical" evidence="1">
    <location>
        <begin position="9"/>
        <end position="29"/>
    </location>
</feature>
<dbReference type="EMBL" id="SNWN01000013">
    <property type="protein sequence ID" value="TDO19788.1"/>
    <property type="molecule type" value="Genomic_DNA"/>
</dbReference>
<keyword evidence="1" id="KW-0812">Transmembrane</keyword>